<organism evidence="7 8">
    <name type="scientific">Daldinia eschscholtzii</name>
    <dbReference type="NCBI Taxonomy" id="292717"/>
    <lineage>
        <taxon>Eukaryota</taxon>
        <taxon>Fungi</taxon>
        <taxon>Dikarya</taxon>
        <taxon>Ascomycota</taxon>
        <taxon>Pezizomycotina</taxon>
        <taxon>Sordariomycetes</taxon>
        <taxon>Xylariomycetidae</taxon>
        <taxon>Xylariales</taxon>
        <taxon>Hypoxylaceae</taxon>
        <taxon>Daldinia</taxon>
    </lineage>
</organism>
<evidence type="ECO:0000256" key="3">
    <source>
        <dbReference type="ARBA" id="ARBA00022630"/>
    </source>
</evidence>
<evidence type="ECO:0000256" key="2">
    <source>
        <dbReference type="ARBA" id="ARBA00005179"/>
    </source>
</evidence>
<dbReference type="Gene3D" id="3.50.50.60">
    <property type="entry name" value="FAD/NAD(P)-binding domain"/>
    <property type="match status" value="1"/>
</dbReference>
<evidence type="ECO:0000259" key="6">
    <source>
        <dbReference type="Pfam" id="PF01494"/>
    </source>
</evidence>
<accession>A0AAX6ME13</accession>
<dbReference type="SUPFAM" id="SSF51905">
    <property type="entry name" value="FAD/NAD(P)-binding domain"/>
    <property type="match status" value="1"/>
</dbReference>
<comment type="cofactor">
    <cofactor evidence="1">
        <name>FAD</name>
        <dbReference type="ChEBI" id="CHEBI:57692"/>
    </cofactor>
</comment>
<feature type="domain" description="FAD-binding" evidence="6">
    <location>
        <begin position="5"/>
        <end position="360"/>
    </location>
</feature>
<keyword evidence="3" id="KW-0285">Flavoprotein</keyword>
<dbReference type="AlphaFoldDB" id="A0AAX6ME13"/>
<dbReference type="Gene3D" id="3.40.30.120">
    <property type="match status" value="1"/>
</dbReference>
<evidence type="ECO:0000313" key="7">
    <source>
        <dbReference type="EMBL" id="KAK6950928.1"/>
    </source>
</evidence>
<gene>
    <name evidence="7" type="ORF">Daesc_007456</name>
</gene>
<comment type="pathway">
    <text evidence="2">Secondary metabolite biosynthesis.</text>
</comment>
<dbReference type="PANTHER" id="PTHR43004:SF19">
    <property type="entry name" value="BINDING MONOOXYGENASE, PUTATIVE (JCVI)-RELATED"/>
    <property type="match status" value="1"/>
</dbReference>
<protein>
    <recommendedName>
        <fullName evidence="6">FAD-binding domain-containing protein</fullName>
    </recommendedName>
</protein>
<reference evidence="7 8" key="1">
    <citation type="journal article" date="2024" name="Front Chem Biol">
        <title>Unveiling the potential of Daldinia eschscholtzii MFLUCC 19-0629 through bioactivity and bioinformatics studies for enhanced sustainable agriculture production.</title>
        <authorList>
            <person name="Brooks S."/>
            <person name="Weaver J.A."/>
            <person name="Klomchit A."/>
            <person name="Alharthi S.A."/>
            <person name="Onlamun T."/>
            <person name="Nurani R."/>
            <person name="Vong T.K."/>
            <person name="Alberti F."/>
            <person name="Greco C."/>
        </authorList>
    </citation>
    <scope>NUCLEOTIDE SEQUENCE [LARGE SCALE GENOMIC DNA]</scope>
    <source>
        <strain evidence="7">MFLUCC 19-0629</strain>
    </source>
</reference>
<dbReference type="Pfam" id="PF21274">
    <property type="entry name" value="Rng_hyd_C"/>
    <property type="match status" value="1"/>
</dbReference>
<dbReference type="PANTHER" id="PTHR43004">
    <property type="entry name" value="TRK SYSTEM POTASSIUM UPTAKE PROTEIN"/>
    <property type="match status" value="1"/>
</dbReference>
<keyword evidence="5" id="KW-0560">Oxidoreductase</keyword>
<evidence type="ECO:0000256" key="1">
    <source>
        <dbReference type="ARBA" id="ARBA00001974"/>
    </source>
</evidence>
<dbReference type="InterPro" id="IPR036188">
    <property type="entry name" value="FAD/NAD-bd_sf"/>
</dbReference>
<sequence>MSNLYDVVIAGGGPVGLFLACELAMADVSVLVLERESEPNAPSKVGPPGMRALNTASMEAFYRRGLLDQVKPPSKRPPNFQMKPGFQFAGHFAGIWLNANRLDLRRFKYRIPGPALDLSLNPTSIAGIEALLAPRAESLGATILRGKNVTEVLQDEDIVTVKVGDEEFHGKWLVGCDGGRSTVRRAAGFDFVGTAPTFTGYAVQADLDQPEKLKIGFHPAEDGMYVMMRAGNFHLLDFDGGFFDRTQNITAEHIQDVLGRVTGTDVKITKLHYAASFTDRCKQATKYRNGRVLLAGDAAHIHSPLGGQGLNLGLGDAINLGWKLAATVRDARSRYGPADFSLLDTYEKERHPFAAWVLEWTRAQVTVLKPGPHGAALRQLISDVIDTDDGHNLFLGRVWGLAQRHDLGDSHPLVGASAPDFEFSDGSRLGPKLEGARGLIVDFRGDGALKKLAEGYKARVNYVGMDAKNQLGLSALLVRPDGIVAWVAEESLDIEGAKTALARWF</sequence>
<proteinExistence type="predicted"/>
<dbReference type="InterPro" id="IPR002938">
    <property type="entry name" value="FAD-bd"/>
</dbReference>
<dbReference type="Pfam" id="PF01494">
    <property type="entry name" value="FAD_binding_3"/>
    <property type="match status" value="1"/>
</dbReference>
<dbReference type="PRINTS" id="PR00420">
    <property type="entry name" value="RNGMNOXGNASE"/>
</dbReference>
<dbReference type="InterPro" id="IPR050641">
    <property type="entry name" value="RIFMO-like"/>
</dbReference>
<keyword evidence="4" id="KW-0274">FAD</keyword>
<dbReference type="Proteomes" id="UP001369815">
    <property type="component" value="Unassembled WGS sequence"/>
</dbReference>
<dbReference type="GO" id="GO:0016709">
    <property type="term" value="F:oxidoreductase activity, acting on paired donors, with incorporation or reduction of molecular oxygen, NAD(P)H as one donor, and incorporation of one atom of oxygen"/>
    <property type="evidence" value="ECO:0007669"/>
    <property type="project" value="UniProtKB-ARBA"/>
</dbReference>
<evidence type="ECO:0000256" key="5">
    <source>
        <dbReference type="ARBA" id="ARBA00023002"/>
    </source>
</evidence>
<comment type="caution">
    <text evidence="7">The sequence shown here is derived from an EMBL/GenBank/DDBJ whole genome shotgun (WGS) entry which is preliminary data.</text>
</comment>
<dbReference type="GO" id="GO:0071949">
    <property type="term" value="F:FAD binding"/>
    <property type="evidence" value="ECO:0007669"/>
    <property type="project" value="InterPro"/>
</dbReference>
<keyword evidence="8" id="KW-1185">Reference proteome</keyword>
<dbReference type="EMBL" id="JBANMG010000007">
    <property type="protein sequence ID" value="KAK6950928.1"/>
    <property type="molecule type" value="Genomic_DNA"/>
</dbReference>
<evidence type="ECO:0000313" key="8">
    <source>
        <dbReference type="Proteomes" id="UP001369815"/>
    </source>
</evidence>
<dbReference type="Gene3D" id="3.30.70.2450">
    <property type="match status" value="1"/>
</dbReference>
<evidence type="ECO:0000256" key="4">
    <source>
        <dbReference type="ARBA" id="ARBA00022827"/>
    </source>
</evidence>
<name>A0AAX6ME13_9PEZI</name>